<evidence type="ECO:0000313" key="2">
    <source>
        <dbReference type="EMBL" id="TYS41888.1"/>
    </source>
</evidence>
<dbReference type="RefSeq" id="WP_148976945.1">
    <property type="nucleotide sequence ID" value="NZ_VTER01000017.1"/>
</dbReference>
<gene>
    <name evidence="2" type="ORF">FZD51_23495</name>
</gene>
<comment type="caution">
    <text evidence="2">The sequence shown here is derived from an EMBL/GenBank/DDBJ whole genome shotgun (WGS) entry which is preliminary data.</text>
</comment>
<evidence type="ECO:0000259" key="1">
    <source>
        <dbReference type="PROSITE" id="PS51819"/>
    </source>
</evidence>
<organism evidence="2 3">
    <name type="scientific">Bacillus infantis</name>
    <dbReference type="NCBI Taxonomy" id="324767"/>
    <lineage>
        <taxon>Bacteria</taxon>
        <taxon>Bacillati</taxon>
        <taxon>Bacillota</taxon>
        <taxon>Bacilli</taxon>
        <taxon>Bacillales</taxon>
        <taxon>Bacillaceae</taxon>
        <taxon>Bacillus</taxon>
    </lineage>
</organism>
<evidence type="ECO:0000313" key="3">
    <source>
        <dbReference type="Proteomes" id="UP000322139"/>
    </source>
</evidence>
<dbReference type="InterPro" id="IPR037523">
    <property type="entry name" value="VOC_core"/>
</dbReference>
<dbReference type="CDD" id="cd06587">
    <property type="entry name" value="VOC"/>
    <property type="match status" value="1"/>
</dbReference>
<dbReference type="SUPFAM" id="SSF54593">
    <property type="entry name" value="Glyoxalase/Bleomycin resistance protein/Dihydroxybiphenyl dioxygenase"/>
    <property type="match status" value="1"/>
</dbReference>
<dbReference type="Gene3D" id="3.10.180.10">
    <property type="entry name" value="2,3-Dihydroxybiphenyl 1,2-Dioxygenase, domain 1"/>
    <property type="match status" value="1"/>
</dbReference>
<dbReference type="InterPro" id="IPR004360">
    <property type="entry name" value="Glyas_Fos-R_dOase_dom"/>
</dbReference>
<sequence>MKTPIGNMMNTVFVHVADLKKSAEWYCKLLGQKVTEPVENPVYNMKMNGATGLTLDAGPSGGGKRPQAGSYPLFNLHTGDIHVAYNWMENEGFAVEPEITHFDDFSFFNVKDPDGHIIMICTG</sequence>
<reference evidence="2 3" key="1">
    <citation type="submission" date="2019-08" db="EMBL/GenBank/DDBJ databases">
        <title>Bacillus genomes from the desert of Cuatro Cienegas, Coahuila.</title>
        <authorList>
            <person name="Olmedo-Alvarez G."/>
        </authorList>
    </citation>
    <scope>NUCLEOTIDE SEQUENCE [LARGE SCALE GENOMIC DNA]</scope>
    <source>
        <strain evidence="2 3">CH446_14T</strain>
    </source>
</reference>
<accession>A0A5D4QWQ5</accession>
<proteinExistence type="predicted"/>
<dbReference type="Pfam" id="PF00903">
    <property type="entry name" value="Glyoxalase"/>
    <property type="match status" value="1"/>
</dbReference>
<dbReference type="Proteomes" id="UP000322139">
    <property type="component" value="Unassembled WGS sequence"/>
</dbReference>
<feature type="domain" description="VOC" evidence="1">
    <location>
        <begin position="8"/>
        <end position="123"/>
    </location>
</feature>
<dbReference type="PROSITE" id="PS51819">
    <property type="entry name" value="VOC"/>
    <property type="match status" value="1"/>
</dbReference>
<dbReference type="InterPro" id="IPR029068">
    <property type="entry name" value="Glyas_Bleomycin-R_OHBP_Dase"/>
</dbReference>
<name>A0A5D4QWQ5_9BACI</name>
<dbReference type="AlphaFoldDB" id="A0A5D4QWQ5"/>
<dbReference type="EMBL" id="VTER01000017">
    <property type="protein sequence ID" value="TYS41888.1"/>
    <property type="molecule type" value="Genomic_DNA"/>
</dbReference>
<protein>
    <submittedName>
        <fullName evidence="2">VOC family protein</fullName>
    </submittedName>
</protein>